<dbReference type="GO" id="GO:0005524">
    <property type="term" value="F:ATP binding"/>
    <property type="evidence" value="ECO:0007669"/>
    <property type="project" value="UniProtKB-UniRule"/>
</dbReference>
<dbReference type="GO" id="GO:0006423">
    <property type="term" value="P:cysteinyl-tRNA aminoacylation"/>
    <property type="evidence" value="ECO:0007669"/>
    <property type="project" value="UniProtKB-UniRule"/>
</dbReference>
<dbReference type="PRINTS" id="PR00983">
    <property type="entry name" value="TRNASYNTHCYS"/>
</dbReference>
<evidence type="ECO:0000256" key="10">
    <source>
        <dbReference type="ARBA" id="ARBA00022917"/>
    </source>
</evidence>
<dbReference type="HAMAP" id="MF_00041">
    <property type="entry name" value="Cys_tRNA_synth"/>
    <property type="match status" value="1"/>
</dbReference>
<feature type="binding site" evidence="12">
    <location>
        <position position="224"/>
    </location>
    <ligand>
        <name>Zn(2+)</name>
        <dbReference type="ChEBI" id="CHEBI:29105"/>
    </ligand>
</feature>
<dbReference type="InterPro" id="IPR014729">
    <property type="entry name" value="Rossmann-like_a/b/a_fold"/>
</dbReference>
<keyword evidence="11 12" id="KW-0030">Aminoacyl-tRNA synthetase</keyword>
<comment type="similarity">
    <text evidence="2 12">Belongs to the class-I aminoacyl-tRNA synthetase family.</text>
</comment>
<comment type="subunit">
    <text evidence="3 12">Monomer.</text>
</comment>
<dbReference type="Gene3D" id="1.20.120.1910">
    <property type="entry name" value="Cysteine-tRNA ligase, C-terminal anti-codon recognition domain"/>
    <property type="match status" value="1"/>
</dbReference>
<keyword evidence="10 12" id="KW-0648">Protein biosynthesis</keyword>
<dbReference type="GO" id="GO:0008270">
    <property type="term" value="F:zinc ion binding"/>
    <property type="evidence" value="ECO:0007669"/>
    <property type="project" value="UniProtKB-UniRule"/>
</dbReference>
<dbReference type="PANTHER" id="PTHR10890">
    <property type="entry name" value="CYSTEINYL-TRNA SYNTHETASE"/>
    <property type="match status" value="1"/>
</dbReference>
<evidence type="ECO:0000259" key="13">
    <source>
        <dbReference type="SMART" id="SM00840"/>
    </source>
</evidence>
<evidence type="ECO:0000313" key="15">
    <source>
        <dbReference type="Proteomes" id="UP000176705"/>
    </source>
</evidence>
<dbReference type="InterPro" id="IPR015803">
    <property type="entry name" value="Cys-tRNA-ligase"/>
</dbReference>
<evidence type="ECO:0000256" key="2">
    <source>
        <dbReference type="ARBA" id="ARBA00005594"/>
    </source>
</evidence>
<comment type="caution">
    <text evidence="14">The sequence shown here is derived from an EMBL/GenBank/DDBJ whole genome shotgun (WGS) entry which is preliminary data.</text>
</comment>
<evidence type="ECO:0000256" key="9">
    <source>
        <dbReference type="ARBA" id="ARBA00022840"/>
    </source>
</evidence>
<feature type="domain" description="Cysteinyl-tRNA synthetase class Ia DALR" evidence="13">
    <location>
        <begin position="367"/>
        <end position="432"/>
    </location>
</feature>
<dbReference type="NCBIfam" id="TIGR00435">
    <property type="entry name" value="cysS"/>
    <property type="match status" value="1"/>
</dbReference>
<dbReference type="EC" id="6.1.1.16" evidence="12"/>
<dbReference type="AlphaFoldDB" id="A0A1G2LB09"/>
<keyword evidence="7 12" id="KW-0547">Nucleotide-binding</keyword>
<evidence type="ECO:0000256" key="7">
    <source>
        <dbReference type="ARBA" id="ARBA00022741"/>
    </source>
</evidence>
<keyword evidence="5 12" id="KW-0436">Ligase</keyword>
<dbReference type="Pfam" id="PF23493">
    <property type="entry name" value="CysS_C"/>
    <property type="match status" value="1"/>
</dbReference>
<dbReference type="SUPFAM" id="SSF52374">
    <property type="entry name" value="Nucleotidylyl transferase"/>
    <property type="match status" value="1"/>
</dbReference>
<sequence length="482" mass="54926">MLKLYNYLTRKKELFRPLQKGRVGLYTCGPTVYNYAHIGNLRTYIFEDVLRRTLEFHGYRVRHVMNITDVGHLISDADTGEDKMEAGAKREGKSVWEIAKFYTKSFLADIAGLNIEKAHILAPATRHVAVQIKVIKQLFRKKLAYETPSAVYFHVPKFKNYSKLSRQPLAKQLRGAREEVVIDSEKRHPADFALWFKLVGRYESHVMQWASPWGRGFPGWHIECSAISSKYLGQPFDIHTGGIDHVAVHHTNEIAQSEGAYGKPLAKFWLEGEHLFVDAKKMSKSLGNFYRLVDILERGFDPLDFRYFVLGAHYRKPLNFTWKALDAARKTRLGLVNSLERISRGPFGGSLKDEAEVLKVIAASERRFRAAIGDDLNMPNALAILLELIRYGNALLDRKLLTARASRLVRTATLEFDRVFGLNLKARPPKSIPPAVAKLVAEREAFRQAQKWADADRIREQIKKLGYAVEDTSTGPFLKRSG</sequence>
<feature type="binding site" evidence="12">
    <location>
        <position position="253"/>
    </location>
    <ligand>
        <name>Zn(2+)</name>
        <dbReference type="ChEBI" id="CHEBI:29105"/>
    </ligand>
</feature>
<evidence type="ECO:0000256" key="12">
    <source>
        <dbReference type="HAMAP-Rule" id="MF_00041"/>
    </source>
</evidence>
<dbReference type="STRING" id="1802280.A3B37_00545"/>
<keyword evidence="4 12" id="KW-0963">Cytoplasm</keyword>
<dbReference type="InterPro" id="IPR015273">
    <property type="entry name" value="Cys-tRNA-synt_Ia_DALR"/>
</dbReference>
<dbReference type="SUPFAM" id="SSF47323">
    <property type="entry name" value="Anticodon-binding domain of a subclass of class I aminoacyl-tRNA synthetases"/>
    <property type="match status" value="1"/>
</dbReference>
<feature type="binding site" evidence="12">
    <location>
        <position position="28"/>
    </location>
    <ligand>
        <name>Zn(2+)</name>
        <dbReference type="ChEBI" id="CHEBI:29105"/>
    </ligand>
</feature>
<dbReference type="InterPro" id="IPR009080">
    <property type="entry name" value="tRNAsynth_Ia_anticodon-bd"/>
</dbReference>
<dbReference type="Proteomes" id="UP000176705">
    <property type="component" value="Unassembled WGS sequence"/>
</dbReference>
<dbReference type="EMBL" id="MHQS01000010">
    <property type="protein sequence ID" value="OHA08825.1"/>
    <property type="molecule type" value="Genomic_DNA"/>
</dbReference>
<feature type="binding site" evidence="12">
    <location>
        <position position="249"/>
    </location>
    <ligand>
        <name>Zn(2+)</name>
        <dbReference type="ChEBI" id="CHEBI:29105"/>
    </ligand>
</feature>
<keyword evidence="9 12" id="KW-0067">ATP-binding</keyword>
<dbReference type="GO" id="GO:0005829">
    <property type="term" value="C:cytosol"/>
    <property type="evidence" value="ECO:0007669"/>
    <property type="project" value="TreeGrafter"/>
</dbReference>
<gene>
    <name evidence="12" type="primary">cysS</name>
    <name evidence="14" type="ORF">A3B37_00545</name>
</gene>
<organism evidence="14 15">
    <name type="scientific">Candidatus Sungbacteria bacterium RIFCSPLOWO2_01_FULL_59_16</name>
    <dbReference type="NCBI Taxonomy" id="1802280"/>
    <lineage>
        <taxon>Bacteria</taxon>
        <taxon>Candidatus Sungiibacteriota</taxon>
    </lineage>
</organism>
<feature type="short sequence motif" description="'HIGH' region" evidence="12">
    <location>
        <begin position="30"/>
        <end position="40"/>
    </location>
</feature>
<keyword evidence="6 12" id="KW-0479">Metal-binding</keyword>
<dbReference type="SMART" id="SM00840">
    <property type="entry name" value="DALR_2"/>
    <property type="match status" value="1"/>
</dbReference>
<dbReference type="InterPro" id="IPR024909">
    <property type="entry name" value="Cys-tRNA/MSH_ligase"/>
</dbReference>
<evidence type="ECO:0000313" key="14">
    <source>
        <dbReference type="EMBL" id="OHA08825.1"/>
    </source>
</evidence>
<comment type="catalytic activity">
    <reaction evidence="12">
        <text>tRNA(Cys) + L-cysteine + ATP = L-cysteinyl-tRNA(Cys) + AMP + diphosphate</text>
        <dbReference type="Rhea" id="RHEA:17773"/>
        <dbReference type="Rhea" id="RHEA-COMP:9661"/>
        <dbReference type="Rhea" id="RHEA-COMP:9679"/>
        <dbReference type="ChEBI" id="CHEBI:30616"/>
        <dbReference type="ChEBI" id="CHEBI:33019"/>
        <dbReference type="ChEBI" id="CHEBI:35235"/>
        <dbReference type="ChEBI" id="CHEBI:78442"/>
        <dbReference type="ChEBI" id="CHEBI:78517"/>
        <dbReference type="ChEBI" id="CHEBI:456215"/>
        <dbReference type="EC" id="6.1.1.16"/>
    </reaction>
</comment>
<evidence type="ECO:0000256" key="1">
    <source>
        <dbReference type="ARBA" id="ARBA00004496"/>
    </source>
</evidence>
<dbReference type="PANTHER" id="PTHR10890:SF3">
    <property type="entry name" value="CYSTEINE--TRNA LIGASE, CYTOPLASMIC"/>
    <property type="match status" value="1"/>
</dbReference>
<name>A0A1G2LB09_9BACT</name>
<dbReference type="InterPro" id="IPR032678">
    <property type="entry name" value="tRNA-synt_1_cat_dom"/>
</dbReference>
<keyword evidence="8 12" id="KW-0862">Zinc</keyword>
<dbReference type="CDD" id="cd00672">
    <property type="entry name" value="CysRS_core"/>
    <property type="match status" value="1"/>
</dbReference>
<evidence type="ECO:0000256" key="3">
    <source>
        <dbReference type="ARBA" id="ARBA00011245"/>
    </source>
</evidence>
<comment type="cofactor">
    <cofactor evidence="12">
        <name>Zn(2+)</name>
        <dbReference type="ChEBI" id="CHEBI:29105"/>
    </cofactor>
    <text evidence="12">Binds 1 zinc ion per subunit.</text>
</comment>
<dbReference type="InterPro" id="IPR056411">
    <property type="entry name" value="CysS_C"/>
</dbReference>
<evidence type="ECO:0000256" key="11">
    <source>
        <dbReference type="ARBA" id="ARBA00023146"/>
    </source>
</evidence>
<dbReference type="Gene3D" id="3.40.50.620">
    <property type="entry name" value="HUPs"/>
    <property type="match status" value="1"/>
</dbReference>
<dbReference type="Pfam" id="PF01406">
    <property type="entry name" value="tRNA-synt_1e"/>
    <property type="match status" value="1"/>
</dbReference>
<comment type="subcellular location">
    <subcellularLocation>
        <location evidence="1 12">Cytoplasm</location>
    </subcellularLocation>
</comment>
<evidence type="ECO:0000256" key="5">
    <source>
        <dbReference type="ARBA" id="ARBA00022598"/>
    </source>
</evidence>
<reference evidence="14 15" key="1">
    <citation type="journal article" date="2016" name="Nat. Commun.">
        <title>Thousands of microbial genomes shed light on interconnected biogeochemical processes in an aquifer system.</title>
        <authorList>
            <person name="Anantharaman K."/>
            <person name="Brown C.T."/>
            <person name="Hug L.A."/>
            <person name="Sharon I."/>
            <person name="Castelle C.J."/>
            <person name="Probst A.J."/>
            <person name="Thomas B.C."/>
            <person name="Singh A."/>
            <person name="Wilkins M.J."/>
            <person name="Karaoz U."/>
            <person name="Brodie E.L."/>
            <person name="Williams K.H."/>
            <person name="Hubbard S.S."/>
            <person name="Banfield J.F."/>
        </authorList>
    </citation>
    <scope>NUCLEOTIDE SEQUENCE [LARGE SCALE GENOMIC DNA]</scope>
</reference>
<evidence type="ECO:0000256" key="8">
    <source>
        <dbReference type="ARBA" id="ARBA00022833"/>
    </source>
</evidence>
<accession>A0A1G2LB09</accession>
<protein>
    <recommendedName>
        <fullName evidence="12">Cysteine--tRNA ligase</fullName>
        <ecNumber evidence="12">6.1.1.16</ecNumber>
    </recommendedName>
    <alternativeName>
        <fullName evidence="12">Cysteinyl-tRNA synthetase</fullName>
        <shortName evidence="12">CysRS</shortName>
    </alternativeName>
</protein>
<evidence type="ECO:0000256" key="4">
    <source>
        <dbReference type="ARBA" id="ARBA00022490"/>
    </source>
</evidence>
<proteinExistence type="inferred from homology"/>
<feature type="short sequence motif" description="'KMSKS' region" evidence="12">
    <location>
        <begin position="281"/>
        <end position="285"/>
    </location>
</feature>
<feature type="binding site" evidence="12">
    <location>
        <position position="284"/>
    </location>
    <ligand>
        <name>ATP</name>
        <dbReference type="ChEBI" id="CHEBI:30616"/>
    </ligand>
</feature>
<dbReference type="GO" id="GO:0004817">
    <property type="term" value="F:cysteine-tRNA ligase activity"/>
    <property type="evidence" value="ECO:0007669"/>
    <property type="project" value="UniProtKB-UniRule"/>
</dbReference>
<evidence type="ECO:0000256" key="6">
    <source>
        <dbReference type="ARBA" id="ARBA00022723"/>
    </source>
</evidence>
<dbReference type="Pfam" id="PF09190">
    <property type="entry name" value="DALR_2"/>
    <property type="match status" value="1"/>
</dbReference>